<dbReference type="PaxDb" id="3218-PP1S2_509V6.1"/>
<evidence type="ECO:0000313" key="3">
    <source>
        <dbReference type="Proteomes" id="UP000006727"/>
    </source>
</evidence>
<reference evidence="2" key="3">
    <citation type="submission" date="2020-12" db="UniProtKB">
        <authorList>
            <consortium name="EnsemblPlants"/>
        </authorList>
    </citation>
    <scope>IDENTIFICATION</scope>
</reference>
<dbReference type="Gramene" id="Pp3c7_19150V3.1">
    <property type="protein sequence ID" value="PAC:32925966.CDS.1"/>
    <property type="gene ID" value="Pp3c7_19150"/>
</dbReference>
<reference evidence="1 3" key="2">
    <citation type="journal article" date="2018" name="Plant J.">
        <title>The Physcomitrella patens chromosome-scale assembly reveals moss genome structure and evolution.</title>
        <authorList>
            <person name="Lang D."/>
            <person name="Ullrich K.K."/>
            <person name="Murat F."/>
            <person name="Fuchs J."/>
            <person name="Jenkins J."/>
            <person name="Haas F.B."/>
            <person name="Piednoel M."/>
            <person name="Gundlach H."/>
            <person name="Van Bel M."/>
            <person name="Meyberg R."/>
            <person name="Vives C."/>
            <person name="Morata J."/>
            <person name="Symeonidi A."/>
            <person name="Hiss M."/>
            <person name="Muchero W."/>
            <person name="Kamisugi Y."/>
            <person name="Saleh O."/>
            <person name="Blanc G."/>
            <person name="Decker E.L."/>
            <person name="van Gessel N."/>
            <person name="Grimwood J."/>
            <person name="Hayes R.D."/>
            <person name="Graham S.W."/>
            <person name="Gunter L.E."/>
            <person name="McDaniel S.F."/>
            <person name="Hoernstein S.N.W."/>
            <person name="Larsson A."/>
            <person name="Li F.W."/>
            <person name="Perroud P.F."/>
            <person name="Phillips J."/>
            <person name="Ranjan P."/>
            <person name="Rokshar D.S."/>
            <person name="Rothfels C.J."/>
            <person name="Schneider L."/>
            <person name="Shu S."/>
            <person name="Stevenson D.W."/>
            <person name="Thummler F."/>
            <person name="Tillich M."/>
            <person name="Villarreal Aguilar J.C."/>
            <person name="Widiez T."/>
            <person name="Wong G.K."/>
            <person name="Wymore A."/>
            <person name="Zhang Y."/>
            <person name="Zimmer A.D."/>
            <person name="Quatrano R.S."/>
            <person name="Mayer K.F.X."/>
            <person name="Goodstein D."/>
            <person name="Casacuberta J.M."/>
            <person name="Vandepoele K."/>
            <person name="Reski R."/>
            <person name="Cuming A.C."/>
            <person name="Tuskan G.A."/>
            <person name="Maumus F."/>
            <person name="Salse J."/>
            <person name="Schmutz J."/>
            <person name="Rensing S.A."/>
        </authorList>
    </citation>
    <scope>NUCLEOTIDE SEQUENCE [LARGE SCALE GENOMIC DNA]</scope>
    <source>
        <strain evidence="2 3">cv. Gransden 2004</strain>
    </source>
</reference>
<evidence type="ECO:0000313" key="1">
    <source>
        <dbReference type="EMBL" id="PNR51379.1"/>
    </source>
</evidence>
<reference evidence="1 3" key="1">
    <citation type="journal article" date="2008" name="Science">
        <title>The Physcomitrella genome reveals evolutionary insights into the conquest of land by plants.</title>
        <authorList>
            <person name="Rensing S."/>
            <person name="Lang D."/>
            <person name="Zimmer A."/>
            <person name="Terry A."/>
            <person name="Salamov A."/>
            <person name="Shapiro H."/>
            <person name="Nishiyama T."/>
            <person name="Perroud P.-F."/>
            <person name="Lindquist E."/>
            <person name="Kamisugi Y."/>
            <person name="Tanahashi T."/>
            <person name="Sakakibara K."/>
            <person name="Fujita T."/>
            <person name="Oishi K."/>
            <person name="Shin-I T."/>
            <person name="Kuroki Y."/>
            <person name="Toyoda A."/>
            <person name="Suzuki Y."/>
            <person name="Hashimoto A."/>
            <person name="Yamaguchi K."/>
            <person name="Sugano A."/>
            <person name="Kohara Y."/>
            <person name="Fujiyama A."/>
            <person name="Anterola A."/>
            <person name="Aoki S."/>
            <person name="Ashton N."/>
            <person name="Barbazuk W.B."/>
            <person name="Barker E."/>
            <person name="Bennetzen J."/>
            <person name="Bezanilla M."/>
            <person name="Blankenship R."/>
            <person name="Cho S.H."/>
            <person name="Dutcher S."/>
            <person name="Estelle M."/>
            <person name="Fawcett J.A."/>
            <person name="Gundlach H."/>
            <person name="Hanada K."/>
            <person name="Heyl A."/>
            <person name="Hicks K.A."/>
            <person name="Hugh J."/>
            <person name="Lohr M."/>
            <person name="Mayer K."/>
            <person name="Melkozernov A."/>
            <person name="Murata T."/>
            <person name="Nelson D."/>
            <person name="Pils B."/>
            <person name="Prigge M."/>
            <person name="Reiss B."/>
            <person name="Renner T."/>
            <person name="Rombauts S."/>
            <person name="Rushton P."/>
            <person name="Sanderfoot A."/>
            <person name="Schween G."/>
            <person name="Shiu S.-H."/>
            <person name="Stueber K."/>
            <person name="Theodoulou F.L."/>
            <person name="Tu H."/>
            <person name="Van de Peer Y."/>
            <person name="Verrier P.J."/>
            <person name="Waters E."/>
            <person name="Wood A."/>
            <person name="Yang L."/>
            <person name="Cove D."/>
            <person name="Cuming A."/>
            <person name="Hasebe M."/>
            <person name="Lucas S."/>
            <person name="Mishler D.B."/>
            <person name="Reski R."/>
            <person name="Grigoriev I."/>
            <person name="Quatrano R.S."/>
            <person name="Boore J.L."/>
        </authorList>
    </citation>
    <scope>NUCLEOTIDE SEQUENCE [LARGE SCALE GENOMIC DNA]</scope>
    <source>
        <strain evidence="2 3">cv. Gransden 2004</strain>
    </source>
</reference>
<dbReference type="EnsemblPlants" id="Pp3c7_19150V3.1">
    <property type="protein sequence ID" value="PAC:32925966.CDS.1"/>
    <property type="gene ID" value="Pp3c7_19150"/>
</dbReference>
<gene>
    <name evidence="1" type="ORF">PHYPA_010565</name>
</gene>
<evidence type="ECO:0000313" key="2">
    <source>
        <dbReference type="EnsemblPlants" id="PAC:32925966.CDS.1"/>
    </source>
</evidence>
<sequence length="52" mass="5541">MWTISVRASVPSSEVAKDVNASSRPIAASNPRVLSFSLIEKIDSAVPLTKLT</sequence>
<name>A0A2K1KC86_PHYPA</name>
<accession>A0A2K1KC86</accession>
<protein>
    <submittedName>
        <fullName evidence="1 2">Uncharacterized protein</fullName>
    </submittedName>
</protein>
<dbReference type="InParanoid" id="A0A2K1KC86"/>
<dbReference type="EMBL" id="ABEU02000007">
    <property type="protein sequence ID" value="PNR51379.1"/>
    <property type="molecule type" value="Genomic_DNA"/>
</dbReference>
<dbReference type="AlphaFoldDB" id="A0A2K1KC86"/>
<dbReference type="Proteomes" id="UP000006727">
    <property type="component" value="Chromosome 7"/>
</dbReference>
<keyword evidence="3" id="KW-1185">Reference proteome</keyword>
<organism evidence="1">
    <name type="scientific">Physcomitrium patens</name>
    <name type="common">Spreading-leaved earth moss</name>
    <name type="synonym">Physcomitrella patens</name>
    <dbReference type="NCBI Taxonomy" id="3218"/>
    <lineage>
        <taxon>Eukaryota</taxon>
        <taxon>Viridiplantae</taxon>
        <taxon>Streptophyta</taxon>
        <taxon>Embryophyta</taxon>
        <taxon>Bryophyta</taxon>
        <taxon>Bryophytina</taxon>
        <taxon>Bryopsida</taxon>
        <taxon>Funariidae</taxon>
        <taxon>Funariales</taxon>
        <taxon>Funariaceae</taxon>
        <taxon>Physcomitrium</taxon>
    </lineage>
</organism>
<proteinExistence type="predicted"/>